<proteinExistence type="predicted"/>
<evidence type="ECO:0000313" key="2">
    <source>
        <dbReference type="Proteomes" id="UP000789759"/>
    </source>
</evidence>
<name>A0A9N9DTU6_9GLOM</name>
<organism evidence="1 2">
    <name type="scientific">Cetraspora pellucida</name>
    <dbReference type="NCBI Taxonomy" id="1433469"/>
    <lineage>
        <taxon>Eukaryota</taxon>
        <taxon>Fungi</taxon>
        <taxon>Fungi incertae sedis</taxon>
        <taxon>Mucoromycota</taxon>
        <taxon>Glomeromycotina</taxon>
        <taxon>Glomeromycetes</taxon>
        <taxon>Diversisporales</taxon>
        <taxon>Gigasporaceae</taxon>
        <taxon>Cetraspora</taxon>
    </lineage>
</organism>
<protein>
    <submittedName>
        <fullName evidence="1">1589_t:CDS:1</fullName>
    </submittedName>
</protein>
<dbReference type="Proteomes" id="UP000789759">
    <property type="component" value="Unassembled WGS sequence"/>
</dbReference>
<dbReference type="EMBL" id="CAJVQA010007137">
    <property type="protein sequence ID" value="CAG8652210.1"/>
    <property type="molecule type" value="Genomic_DNA"/>
</dbReference>
<keyword evidence="2" id="KW-1185">Reference proteome</keyword>
<reference evidence="1" key="1">
    <citation type="submission" date="2021-06" db="EMBL/GenBank/DDBJ databases">
        <authorList>
            <person name="Kallberg Y."/>
            <person name="Tangrot J."/>
            <person name="Rosling A."/>
        </authorList>
    </citation>
    <scope>NUCLEOTIDE SEQUENCE</scope>
    <source>
        <strain evidence="1">FL966</strain>
    </source>
</reference>
<comment type="caution">
    <text evidence="1">The sequence shown here is derived from an EMBL/GenBank/DDBJ whole genome shotgun (WGS) entry which is preliminary data.</text>
</comment>
<dbReference type="AlphaFoldDB" id="A0A9N9DTU6"/>
<gene>
    <name evidence="1" type="ORF">CPELLU_LOCUS9392</name>
</gene>
<sequence>MFYKIHRVDIEHLYDRTATLIGPKDLIGVSFTGSCDFTGILLVPIYTEEPFAGYKLFLYFERKILIPNQYH</sequence>
<evidence type="ECO:0000313" key="1">
    <source>
        <dbReference type="EMBL" id="CAG8652210.1"/>
    </source>
</evidence>
<accession>A0A9N9DTU6</accession>